<name>A0A7X3H3I3_9GAMM</name>
<sequence>MHLQIDERLRLYQAAFHYPAHIYGDPERWRREQMQAADELLRDGVIEAPEYLDMRDEVLAVHTHAVERTAGDALEMTGVYAVLDASNGGPVGRLERRFLSAGTRPELNHLTALHDANGQLQLMRDRRDPVGPVYGLEFHHQNGSRYHFRPLGFFHLGRIVPLITDPDHHQVVAALLLAAIEAGNHLQAELYRKRLRWSEFRTCPTCSGRFALRGDCSTCDGQGITRRDPLC</sequence>
<accession>A0A7X3H3I3</accession>
<organism evidence="1 2">
    <name type="scientific">Metapseudomonas otitidis</name>
    <dbReference type="NCBI Taxonomy" id="319939"/>
    <lineage>
        <taxon>Bacteria</taxon>
        <taxon>Pseudomonadati</taxon>
        <taxon>Pseudomonadota</taxon>
        <taxon>Gammaproteobacteria</taxon>
        <taxon>Pseudomonadales</taxon>
        <taxon>Pseudomonadaceae</taxon>
        <taxon>Metapseudomonas</taxon>
    </lineage>
</organism>
<protein>
    <submittedName>
        <fullName evidence="1">Uncharacterized protein</fullName>
    </submittedName>
</protein>
<dbReference type="RefSeq" id="WP_160479607.1">
    <property type="nucleotide sequence ID" value="NZ_WTFN01000003.1"/>
</dbReference>
<dbReference type="EMBL" id="WTFN01000003">
    <property type="protein sequence ID" value="MWK54703.1"/>
    <property type="molecule type" value="Genomic_DNA"/>
</dbReference>
<evidence type="ECO:0000313" key="1">
    <source>
        <dbReference type="EMBL" id="MWK54703.1"/>
    </source>
</evidence>
<dbReference type="Proteomes" id="UP000461288">
    <property type="component" value="Unassembled WGS sequence"/>
</dbReference>
<proteinExistence type="predicted"/>
<comment type="caution">
    <text evidence="1">The sequence shown here is derived from an EMBL/GenBank/DDBJ whole genome shotgun (WGS) entry which is preliminary data.</text>
</comment>
<gene>
    <name evidence="1" type="ORF">GO594_01815</name>
</gene>
<dbReference type="AlphaFoldDB" id="A0A7X3H3I3"/>
<reference evidence="1 2" key="1">
    <citation type="submission" date="2019-12" db="EMBL/GenBank/DDBJ databases">
        <title>Draft genome sequence of Pseudomonas otitidis recovered from a chicken carcass.</title>
        <authorList>
            <person name="Vieira T.R."/>
            <person name="Oliviera E.F.C."/>
            <person name="Silva N.M.V."/>
            <person name="Sambrano G.E."/>
            <person name="Cibulski S.P."/>
            <person name="Cardoso M.R.I."/>
        </authorList>
    </citation>
    <scope>NUCLEOTIDE SEQUENCE [LARGE SCALE GENOMIC DNA]</scope>
    <source>
        <strain evidence="1 2">25_K</strain>
    </source>
</reference>
<evidence type="ECO:0000313" key="2">
    <source>
        <dbReference type="Proteomes" id="UP000461288"/>
    </source>
</evidence>